<feature type="transmembrane region" description="Helical" evidence="5">
    <location>
        <begin position="284"/>
        <end position="303"/>
    </location>
</feature>
<protein>
    <submittedName>
        <fullName evidence="7">MFS family permease</fullName>
    </submittedName>
</protein>
<feature type="transmembrane region" description="Helical" evidence="5">
    <location>
        <begin position="254"/>
        <end position="278"/>
    </location>
</feature>
<feature type="transmembrane region" description="Helical" evidence="5">
    <location>
        <begin position="350"/>
        <end position="375"/>
    </location>
</feature>
<feature type="transmembrane region" description="Helical" evidence="5">
    <location>
        <begin position="136"/>
        <end position="158"/>
    </location>
</feature>
<feature type="transmembrane region" description="Helical" evidence="5">
    <location>
        <begin position="204"/>
        <end position="220"/>
    </location>
</feature>
<dbReference type="EMBL" id="JAVDYC010000001">
    <property type="protein sequence ID" value="MDR7324460.1"/>
    <property type="molecule type" value="Genomic_DNA"/>
</dbReference>
<dbReference type="GO" id="GO:0022857">
    <property type="term" value="F:transmembrane transporter activity"/>
    <property type="evidence" value="ECO:0007669"/>
    <property type="project" value="InterPro"/>
</dbReference>
<dbReference type="InterPro" id="IPR011701">
    <property type="entry name" value="MFS"/>
</dbReference>
<dbReference type="InterPro" id="IPR036259">
    <property type="entry name" value="MFS_trans_sf"/>
</dbReference>
<evidence type="ECO:0000256" key="4">
    <source>
        <dbReference type="ARBA" id="ARBA00023136"/>
    </source>
</evidence>
<dbReference type="PRINTS" id="PR01036">
    <property type="entry name" value="TCRTETB"/>
</dbReference>
<organism evidence="7 8">
    <name type="scientific">Catenuloplanes niger</name>
    <dbReference type="NCBI Taxonomy" id="587534"/>
    <lineage>
        <taxon>Bacteria</taxon>
        <taxon>Bacillati</taxon>
        <taxon>Actinomycetota</taxon>
        <taxon>Actinomycetes</taxon>
        <taxon>Micromonosporales</taxon>
        <taxon>Micromonosporaceae</taxon>
        <taxon>Catenuloplanes</taxon>
    </lineage>
</organism>
<sequence length="457" mass="45931">MIDSVFDRRHLLTTIGAVSLVFLAAFESLAVTTVMPIITADLGGRALYTLGFAATLAAGAVGMVTGGTLADRRGPARPLLAAIGVFAAGLALAGLAENMTVFIAGRLLQGLGYGAYTVALNVVVARVYPPSLHPRLFGLFAAAWVVPSLIGPFAAGLVTDALSWHWVFLGVLILVALVTTLILPALRRVAPVEPTPLSGTDLRRIAAAVVVAAAVVALSLASSWPLVVPVLVAAALALRPLLPPGTLRAARGLPSTVLVCGAAGAAFFGTEAYLPLLLQDRYGYPAWLSGAFLTAAALSWALASDLQGRRFAATVPHRTVIRLGAALLALGVLTVLATAALGLHPLVAGAGWLLAGGGMGAMYPRISTAVLAFSAPDTQGFNLSAKAIADAAASSVTLAVTGLIFHSLGTAGFTGALALTTVAALATLLVAGRITATAAADPAPSTPSPATSGAPTG</sequence>
<evidence type="ECO:0000256" key="1">
    <source>
        <dbReference type="ARBA" id="ARBA00004651"/>
    </source>
</evidence>
<dbReference type="PROSITE" id="PS50850">
    <property type="entry name" value="MFS"/>
    <property type="match status" value="1"/>
</dbReference>
<evidence type="ECO:0000313" key="7">
    <source>
        <dbReference type="EMBL" id="MDR7324460.1"/>
    </source>
</evidence>
<dbReference type="Proteomes" id="UP001183629">
    <property type="component" value="Unassembled WGS sequence"/>
</dbReference>
<dbReference type="SUPFAM" id="SSF103473">
    <property type="entry name" value="MFS general substrate transporter"/>
    <property type="match status" value="1"/>
</dbReference>
<keyword evidence="3 5" id="KW-1133">Transmembrane helix</keyword>
<evidence type="ECO:0000256" key="2">
    <source>
        <dbReference type="ARBA" id="ARBA00022692"/>
    </source>
</evidence>
<dbReference type="RefSeq" id="WP_310417906.1">
    <property type="nucleotide sequence ID" value="NZ_JAVDYC010000001.1"/>
</dbReference>
<feature type="transmembrane region" description="Helical" evidence="5">
    <location>
        <begin position="102"/>
        <end position="124"/>
    </location>
</feature>
<comment type="caution">
    <text evidence="7">The sequence shown here is derived from an EMBL/GenBank/DDBJ whole genome shotgun (WGS) entry which is preliminary data.</text>
</comment>
<feature type="transmembrane region" description="Helical" evidence="5">
    <location>
        <begin position="411"/>
        <end position="431"/>
    </location>
</feature>
<evidence type="ECO:0000313" key="8">
    <source>
        <dbReference type="Proteomes" id="UP001183629"/>
    </source>
</evidence>
<feature type="domain" description="Major facilitator superfamily (MFS) profile" evidence="6">
    <location>
        <begin position="13"/>
        <end position="435"/>
    </location>
</feature>
<keyword evidence="4 5" id="KW-0472">Membrane</keyword>
<feature type="transmembrane region" description="Helical" evidence="5">
    <location>
        <begin position="46"/>
        <end position="66"/>
    </location>
</feature>
<feature type="transmembrane region" description="Helical" evidence="5">
    <location>
        <begin position="164"/>
        <end position="183"/>
    </location>
</feature>
<keyword evidence="8" id="KW-1185">Reference proteome</keyword>
<feature type="transmembrane region" description="Helical" evidence="5">
    <location>
        <begin position="78"/>
        <end position="96"/>
    </location>
</feature>
<dbReference type="InterPro" id="IPR020846">
    <property type="entry name" value="MFS_dom"/>
</dbReference>
<dbReference type="PANTHER" id="PTHR23501:SF154">
    <property type="entry name" value="MULTIDRUG-EFFLUX TRANSPORTER RV1634-RELATED"/>
    <property type="match status" value="1"/>
</dbReference>
<comment type="subcellular location">
    <subcellularLocation>
        <location evidence="1">Cell membrane</location>
        <topology evidence="1">Multi-pass membrane protein</topology>
    </subcellularLocation>
</comment>
<gene>
    <name evidence="7" type="ORF">J2S44_004710</name>
</gene>
<name>A0AAE4CTU1_9ACTN</name>
<feature type="transmembrane region" description="Helical" evidence="5">
    <location>
        <begin position="323"/>
        <end position="344"/>
    </location>
</feature>
<dbReference type="PANTHER" id="PTHR23501">
    <property type="entry name" value="MAJOR FACILITATOR SUPERFAMILY"/>
    <property type="match status" value="1"/>
</dbReference>
<dbReference type="GO" id="GO:0005886">
    <property type="term" value="C:plasma membrane"/>
    <property type="evidence" value="ECO:0007669"/>
    <property type="project" value="UniProtKB-SubCell"/>
</dbReference>
<evidence type="ECO:0000256" key="5">
    <source>
        <dbReference type="SAM" id="Phobius"/>
    </source>
</evidence>
<evidence type="ECO:0000259" key="6">
    <source>
        <dbReference type="PROSITE" id="PS50850"/>
    </source>
</evidence>
<dbReference type="Pfam" id="PF07690">
    <property type="entry name" value="MFS_1"/>
    <property type="match status" value="1"/>
</dbReference>
<keyword evidence="2 5" id="KW-0812">Transmembrane</keyword>
<proteinExistence type="predicted"/>
<dbReference type="Gene3D" id="1.20.1250.20">
    <property type="entry name" value="MFS general substrate transporter like domains"/>
    <property type="match status" value="1"/>
</dbReference>
<dbReference type="AlphaFoldDB" id="A0AAE4CTU1"/>
<reference evidence="7 8" key="1">
    <citation type="submission" date="2023-07" db="EMBL/GenBank/DDBJ databases">
        <title>Sequencing the genomes of 1000 actinobacteria strains.</title>
        <authorList>
            <person name="Klenk H.-P."/>
        </authorList>
    </citation>
    <scope>NUCLEOTIDE SEQUENCE [LARGE SCALE GENOMIC DNA]</scope>
    <source>
        <strain evidence="7 8">DSM 44711</strain>
    </source>
</reference>
<evidence type="ECO:0000256" key="3">
    <source>
        <dbReference type="ARBA" id="ARBA00022989"/>
    </source>
</evidence>
<accession>A0AAE4CTU1</accession>